<keyword evidence="1" id="KW-1133">Transmembrane helix</keyword>
<dbReference type="EMBL" id="JAJEQR010000018">
    <property type="protein sequence ID" value="MCC2230878.1"/>
    <property type="molecule type" value="Genomic_DNA"/>
</dbReference>
<dbReference type="RefSeq" id="WP_308453467.1">
    <property type="nucleotide sequence ID" value="NZ_JAJEQR010000018.1"/>
</dbReference>
<organism evidence="2 3">
    <name type="scientific">Hominifimenecus microfluidus</name>
    <dbReference type="NCBI Taxonomy" id="2885348"/>
    <lineage>
        <taxon>Bacteria</taxon>
        <taxon>Bacillati</taxon>
        <taxon>Bacillota</taxon>
        <taxon>Clostridia</taxon>
        <taxon>Lachnospirales</taxon>
        <taxon>Lachnospiraceae</taxon>
        <taxon>Hominifimenecus</taxon>
    </lineage>
</organism>
<keyword evidence="2" id="KW-0378">Hydrolase</keyword>
<feature type="transmembrane region" description="Helical" evidence="1">
    <location>
        <begin position="120"/>
        <end position="141"/>
    </location>
</feature>
<dbReference type="GO" id="GO:0008237">
    <property type="term" value="F:metallopeptidase activity"/>
    <property type="evidence" value="ECO:0007669"/>
    <property type="project" value="UniProtKB-KW"/>
</dbReference>
<keyword evidence="3" id="KW-1185">Reference proteome</keyword>
<reference evidence="2" key="1">
    <citation type="submission" date="2021-10" db="EMBL/GenBank/DDBJ databases">
        <title>Anaerobic single-cell dispensing facilitates the cultivation of human gut bacteria.</title>
        <authorList>
            <person name="Afrizal A."/>
        </authorList>
    </citation>
    <scope>NUCLEOTIDE SEQUENCE</scope>
    <source>
        <strain evidence="2">CLA-AA-H215</strain>
    </source>
</reference>
<feature type="transmembrane region" description="Helical" evidence="1">
    <location>
        <begin position="29"/>
        <end position="53"/>
    </location>
</feature>
<gene>
    <name evidence="2" type="ORF">LKD81_07685</name>
</gene>
<dbReference type="AlphaFoldDB" id="A0AAE3EA42"/>
<feature type="transmembrane region" description="Helical" evidence="1">
    <location>
        <begin position="153"/>
        <end position="173"/>
    </location>
</feature>
<keyword evidence="1" id="KW-0472">Membrane</keyword>
<accession>A0AAE3EA42</accession>
<evidence type="ECO:0000313" key="3">
    <source>
        <dbReference type="Proteomes" id="UP001198182"/>
    </source>
</evidence>
<dbReference type="InterPro" id="IPR026898">
    <property type="entry name" value="PrsW"/>
</dbReference>
<dbReference type="Pfam" id="PF13367">
    <property type="entry name" value="PrsW-protease"/>
    <property type="match status" value="1"/>
</dbReference>
<dbReference type="Proteomes" id="UP001198182">
    <property type="component" value="Unassembled WGS sequence"/>
</dbReference>
<sequence length="209" mass="22826">MTYIENIFLCIVSPLLVAALCMGRRQLRFFLFCIVGMGVCLLSAYINTFLAAVCRADALAATAEIAPVVEEMMKLLPLVFYLLVFEPEGNKIKAAAITVALAFATFENVCYLIQNGADRFSFIFFRGFGTGAMHVLCGLIVGGGLAYTWQRTWLKVAGTCGLLCAAITFHATYNLLIAYGGTVQYIAYAMPVLLVAAVRLSAFRLSQRK</sequence>
<keyword evidence="1" id="KW-0812">Transmembrane</keyword>
<comment type="caution">
    <text evidence="2">The sequence shown here is derived from an EMBL/GenBank/DDBJ whole genome shotgun (WGS) entry which is preliminary data.</text>
</comment>
<evidence type="ECO:0000256" key="1">
    <source>
        <dbReference type="SAM" id="Phobius"/>
    </source>
</evidence>
<keyword evidence="2" id="KW-0645">Protease</keyword>
<evidence type="ECO:0000313" key="2">
    <source>
        <dbReference type="EMBL" id="MCC2230878.1"/>
    </source>
</evidence>
<feature type="transmembrane region" description="Helical" evidence="1">
    <location>
        <begin position="185"/>
        <end position="203"/>
    </location>
</feature>
<feature type="transmembrane region" description="Helical" evidence="1">
    <location>
        <begin position="6"/>
        <end position="22"/>
    </location>
</feature>
<name>A0AAE3EA42_9FIRM</name>
<keyword evidence="2" id="KW-0482">Metalloprotease</keyword>
<proteinExistence type="predicted"/>
<protein>
    <submittedName>
        <fullName evidence="2">PrsW family intramembrane metalloprotease</fullName>
    </submittedName>
</protein>